<dbReference type="Pfam" id="PF08028">
    <property type="entry name" value="Acyl-CoA_dh_2"/>
    <property type="match status" value="1"/>
</dbReference>
<dbReference type="InterPro" id="IPR013107">
    <property type="entry name" value="Acyl-CoA_DH_C"/>
</dbReference>
<evidence type="ECO:0000256" key="3">
    <source>
        <dbReference type="ARBA" id="ARBA00022643"/>
    </source>
</evidence>
<comment type="subcellular location">
    <subcellularLocation>
        <location evidence="1">Cytoplasm</location>
    </subcellularLocation>
</comment>
<dbReference type="PANTHER" id="PTHR43884">
    <property type="entry name" value="ACYL-COA DEHYDROGENASE"/>
    <property type="match status" value="1"/>
</dbReference>
<dbReference type="GO" id="GO:0008470">
    <property type="term" value="F:3-methylbutanoyl-CoA dehydrogenase activity"/>
    <property type="evidence" value="ECO:0007669"/>
    <property type="project" value="TreeGrafter"/>
</dbReference>
<dbReference type="RefSeq" id="WP_182973353.1">
    <property type="nucleotide sequence ID" value="NZ_JABEQN010000006.1"/>
</dbReference>
<dbReference type="InterPro" id="IPR046373">
    <property type="entry name" value="Acyl-CoA_Oxase/DH_mid-dom_sf"/>
</dbReference>
<dbReference type="Gene3D" id="1.10.540.10">
    <property type="entry name" value="Acyl-CoA dehydrogenase/oxidase, N-terminal domain"/>
    <property type="match status" value="1"/>
</dbReference>
<dbReference type="Pfam" id="PF02771">
    <property type="entry name" value="Acyl-CoA_dh_N"/>
    <property type="match status" value="1"/>
</dbReference>
<organism evidence="17 20">
    <name type="scientific">Gluconacetobacter dulcium</name>
    <dbReference type="NCBI Taxonomy" id="2729096"/>
    <lineage>
        <taxon>Bacteria</taxon>
        <taxon>Pseudomonadati</taxon>
        <taxon>Pseudomonadota</taxon>
        <taxon>Alphaproteobacteria</taxon>
        <taxon>Acetobacterales</taxon>
        <taxon>Acetobacteraceae</taxon>
        <taxon>Gluconacetobacter</taxon>
    </lineage>
</organism>
<comment type="similarity">
    <text evidence="8">Belongs to the DszC flavin monooxygenase family.</text>
</comment>
<comment type="pathway">
    <text evidence="7">Sulfur metabolism; dibenzothiophene degradation.</text>
</comment>
<evidence type="ECO:0000313" key="17">
    <source>
        <dbReference type="EMBL" id="MBB2164248.1"/>
    </source>
</evidence>
<dbReference type="InterPro" id="IPR013786">
    <property type="entry name" value="AcylCoA_DH/ox_N"/>
</dbReference>
<evidence type="ECO:0000256" key="4">
    <source>
        <dbReference type="ARBA" id="ARBA00022741"/>
    </source>
</evidence>
<comment type="catalytic activity">
    <reaction evidence="12">
        <text>dibenzothiophene 5-oxide + FMNH2 + O2 = dibenzothiophene 5,5-dioxide + FMN + H2O + H(+)</text>
        <dbReference type="Rhea" id="RHEA:49080"/>
        <dbReference type="ChEBI" id="CHEBI:15377"/>
        <dbReference type="ChEBI" id="CHEBI:15378"/>
        <dbReference type="ChEBI" id="CHEBI:15379"/>
        <dbReference type="ChEBI" id="CHEBI:23683"/>
        <dbReference type="ChEBI" id="CHEBI:57618"/>
        <dbReference type="ChEBI" id="CHEBI:58210"/>
        <dbReference type="ChEBI" id="CHEBI:90356"/>
    </reaction>
</comment>
<evidence type="ECO:0000259" key="16">
    <source>
        <dbReference type="Pfam" id="PF08028"/>
    </source>
</evidence>
<evidence type="ECO:0000313" key="20">
    <source>
        <dbReference type="Proteomes" id="UP000561077"/>
    </source>
</evidence>
<evidence type="ECO:0000313" key="18">
    <source>
        <dbReference type="EMBL" id="MBB2193344.1"/>
    </source>
</evidence>
<evidence type="ECO:0000259" key="15">
    <source>
        <dbReference type="Pfam" id="PF02771"/>
    </source>
</evidence>
<comment type="catalytic activity">
    <reaction evidence="13">
        <text>dibenzothiophene + 2 FMNH2 + 2 O2 = dibenzothiophene 5,5-dioxide + 2 FMN + 2 H2O + 2 H(+)</text>
        <dbReference type="Rhea" id="RHEA:49072"/>
        <dbReference type="ChEBI" id="CHEBI:15377"/>
        <dbReference type="ChEBI" id="CHEBI:15378"/>
        <dbReference type="ChEBI" id="CHEBI:15379"/>
        <dbReference type="ChEBI" id="CHEBI:23681"/>
        <dbReference type="ChEBI" id="CHEBI:57618"/>
        <dbReference type="ChEBI" id="CHEBI:58210"/>
        <dbReference type="ChEBI" id="CHEBI:90356"/>
        <dbReference type="EC" id="1.14.14.21"/>
    </reaction>
</comment>
<dbReference type="SUPFAM" id="SSF47203">
    <property type="entry name" value="Acyl-CoA dehydrogenase C-terminal domain-like"/>
    <property type="match status" value="1"/>
</dbReference>
<feature type="domain" description="Acyl-CoA dehydrogenase/oxidase N-terminal" evidence="15">
    <location>
        <begin position="25"/>
        <end position="93"/>
    </location>
</feature>
<dbReference type="Gene3D" id="1.20.140.10">
    <property type="entry name" value="Butyryl-CoA Dehydrogenase, subunit A, domain 3"/>
    <property type="match status" value="1"/>
</dbReference>
<proteinExistence type="inferred from homology"/>
<dbReference type="EMBL" id="JABEQO010000006">
    <property type="protein sequence ID" value="MBB2164248.1"/>
    <property type="molecule type" value="Genomic_DNA"/>
</dbReference>
<evidence type="ECO:0000256" key="9">
    <source>
        <dbReference type="ARBA" id="ARBA00034328"/>
    </source>
</evidence>
<keyword evidence="4" id="KW-0547">Nucleotide-binding</keyword>
<dbReference type="Gene3D" id="2.40.110.10">
    <property type="entry name" value="Butyryl-CoA Dehydrogenase, subunit A, domain 2"/>
    <property type="match status" value="1"/>
</dbReference>
<keyword evidence="3" id="KW-0288">FMN</keyword>
<feature type="domain" description="Acyl-CoA oxidase/dehydrogenase middle" evidence="14">
    <location>
        <begin position="130"/>
        <end position="209"/>
    </location>
</feature>
<evidence type="ECO:0000256" key="2">
    <source>
        <dbReference type="ARBA" id="ARBA00022630"/>
    </source>
</evidence>
<dbReference type="GO" id="GO:0004497">
    <property type="term" value="F:monooxygenase activity"/>
    <property type="evidence" value="ECO:0007669"/>
    <property type="project" value="UniProtKB-KW"/>
</dbReference>
<keyword evidence="5" id="KW-0560">Oxidoreductase</keyword>
<evidence type="ECO:0000256" key="8">
    <source>
        <dbReference type="ARBA" id="ARBA00034317"/>
    </source>
</evidence>
<evidence type="ECO:0000256" key="12">
    <source>
        <dbReference type="ARBA" id="ARBA00048445"/>
    </source>
</evidence>
<dbReference type="PANTHER" id="PTHR43884:SF12">
    <property type="entry name" value="ISOVALERYL-COA DEHYDROGENASE, MITOCHONDRIAL-RELATED"/>
    <property type="match status" value="1"/>
</dbReference>
<evidence type="ECO:0000313" key="19">
    <source>
        <dbReference type="Proteomes" id="UP000540490"/>
    </source>
</evidence>
<evidence type="ECO:0000256" key="6">
    <source>
        <dbReference type="ARBA" id="ARBA00023033"/>
    </source>
</evidence>
<dbReference type="GO" id="GO:0006552">
    <property type="term" value="P:L-leucine catabolic process"/>
    <property type="evidence" value="ECO:0007669"/>
    <property type="project" value="TreeGrafter"/>
</dbReference>
<feature type="domain" description="Acyl-CoA dehydrogenase C-terminal" evidence="16">
    <location>
        <begin position="241"/>
        <end position="375"/>
    </location>
</feature>
<dbReference type="InterPro" id="IPR006091">
    <property type="entry name" value="Acyl-CoA_Oxase/DH_mid-dom"/>
</dbReference>
<accession>A0A7W4NUI8</accession>
<keyword evidence="2" id="KW-0285">Flavoprotein</keyword>
<dbReference type="GO" id="GO:0005737">
    <property type="term" value="C:cytoplasm"/>
    <property type="evidence" value="ECO:0007669"/>
    <property type="project" value="UniProtKB-SubCell"/>
</dbReference>
<sequence length="413" mass="44378">MDALTQDAPAPAPLTEGGLRGVFERIAEGAVAREQGRTLPYEAVSWLREVGFGRLRVPREAGGAGVGLVETFRLLTELAAADSNLPQIVRAHFAFIEGRRRDTDRARSAVWYARIVDGALFGAAMAELTDSTGTSTTLTRQGDGWRLDGTKYYSTGTLYADWIIVVADANGERVHLAVPAAAPGVTRQDDWDGFGQRLTGSGTTRFDGVAVAEEQILARSSFDHVPSSSFLTAYYQLFHLATLAGITRAALRDAVAFVRPRTRTFGVPGKVSQRHDPLVQQVVGRLSALAYSTSALVDDVARALERASEAWDAGVLEHPLYDEAERIAFQAQQIVLEQALEATTRLFEVGGASATSSALGLDRHWRNARVLASHNPAVQRARALGDQELNGTALDAIWRSAAAAATPGKEPSA</sequence>
<dbReference type="AlphaFoldDB" id="A0A7W4NUI8"/>
<dbReference type="InterPro" id="IPR036250">
    <property type="entry name" value="AcylCo_DH-like_C"/>
</dbReference>
<dbReference type="Proteomes" id="UP000540490">
    <property type="component" value="Unassembled WGS sequence"/>
</dbReference>
<evidence type="ECO:0000259" key="14">
    <source>
        <dbReference type="Pfam" id="PF02770"/>
    </source>
</evidence>
<evidence type="ECO:0000256" key="10">
    <source>
        <dbReference type="ARBA" id="ARBA00034345"/>
    </source>
</evidence>
<protein>
    <recommendedName>
        <fullName evidence="10">Dibenzothiophene monooxygenase</fullName>
        <ecNumber evidence="9">1.14.14.21</ecNumber>
    </recommendedName>
</protein>
<comment type="catalytic activity">
    <reaction evidence="11">
        <text>dibenzothiophene + FMNH2 + O2 = dibenzothiophene 5-oxide + FMN + H2O + H(+)</text>
        <dbReference type="Rhea" id="RHEA:49076"/>
        <dbReference type="ChEBI" id="CHEBI:15377"/>
        <dbReference type="ChEBI" id="CHEBI:15378"/>
        <dbReference type="ChEBI" id="CHEBI:15379"/>
        <dbReference type="ChEBI" id="CHEBI:23681"/>
        <dbReference type="ChEBI" id="CHEBI:23683"/>
        <dbReference type="ChEBI" id="CHEBI:57618"/>
        <dbReference type="ChEBI" id="CHEBI:58210"/>
    </reaction>
</comment>
<dbReference type="InterPro" id="IPR009100">
    <property type="entry name" value="AcylCoA_DH/oxidase_NM_dom_sf"/>
</dbReference>
<evidence type="ECO:0000256" key="11">
    <source>
        <dbReference type="ARBA" id="ARBA00047859"/>
    </source>
</evidence>
<evidence type="ECO:0000256" key="13">
    <source>
        <dbReference type="ARBA" id="ARBA00049456"/>
    </source>
</evidence>
<dbReference type="GO" id="GO:0050660">
    <property type="term" value="F:flavin adenine dinucleotide binding"/>
    <property type="evidence" value="ECO:0007669"/>
    <property type="project" value="InterPro"/>
</dbReference>
<keyword evidence="6" id="KW-0503">Monooxygenase</keyword>
<dbReference type="Pfam" id="PF02770">
    <property type="entry name" value="Acyl-CoA_dh_M"/>
    <property type="match status" value="1"/>
</dbReference>
<gene>
    <name evidence="18" type="ORF">HLH25_06760</name>
    <name evidence="17" type="ORF">HLH26_06770</name>
</gene>
<evidence type="ECO:0000256" key="5">
    <source>
        <dbReference type="ARBA" id="ARBA00023002"/>
    </source>
</evidence>
<dbReference type="Proteomes" id="UP000561077">
    <property type="component" value="Unassembled WGS sequence"/>
</dbReference>
<dbReference type="EC" id="1.14.14.21" evidence="9"/>
<dbReference type="PIRSF" id="PIRSF016578">
    <property type="entry name" value="HsaA"/>
    <property type="match status" value="1"/>
</dbReference>
<reference evidence="19 20" key="1">
    <citation type="submission" date="2020-04" db="EMBL/GenBank/DDBJ databases">
        <title>Description of novel Gluconacetobacter.</title>
        <authorList>
            <person name="Sombolestani A."/>
        </authorList>
    </citation>
    <scope>NUCLEOTIDE SEQUENCE [LARGE SCALE GENOMIC DNA]</scope>
    <source>
        <strain evidence="18 19">LMG 1728</strain>
        <strain evidence="17 20">LMG 1731</strain>
    </source>
</reference>
<name>A0A7W4NUI8_9PROT</name>
<comment type="caution">
    <text evidence="17">The sequence shown here is derived from an EMBL/GenBank/DDBJ whole genome shotgun (WGS) entry which is preliminary data.</text>
</comment>
<dbReference type="SUPFAM" id="SSF56645">
    <property type="entry name" value="Acyl-CoA dehydrogenase NM domain-like"/>
    <property type="match status" value="1"/>
</dbReference>
<dbReference type="EMBL" id="JABEQN010000006">
    <property type="protein sequence ID" value="MBB2193344.1"/>
    <property type="molecule type" value="Genomic_DNA"/>
</dbReference>
<dbReference type="InterPro" id="IPR037069">
    <property type="entry name" value="AcylCoA_DH/ox_N_sf"/>
</dbReference>
<evidence type="ECO:0000256" key="1">
    <source>
        <dbReference type="ARBA" id="ARBA00004496"/>
    </source>
</evidence>
<keyword evidence="19" id="KW-1185">Reference proteome</keyword>
<evidence type="ECO:0000256" key="7">
    <source>
        <dbReference type="ARBA" id="ARBA00034307"/>
    </source>
</evidence>